<accession>A0ACB9PLJ2</accession>
<dbReference type="EMBL" id="CM039429">
    <property type="protein sequence ID" value="KAI4349709.1"/>
    <property type="molecule type" value="Genomic_DNA"/>
</dbReference>
<keyword evidence="2" id="KW-1185">Reference proteome</keyword>
<sequence>MAGISGRLWEYRKRRGYRRLNGSGREKRSVQLGDGNTPRKRFWKIKIGPKIKILRKASPKKMLIWLRDAYVRMMMGLANSRAMSTAASSGYAGTLPGRFGSGRGPVKEYDEKMIIQIYRSLMMAQGQFLPRDAPRITPEILCRR</sequence>
<comment type="caution">
    <text evidence="1">The sequence shown here is derived from an EMBL/GenBank/DDBJ whole genome shotgun (WGS) entry which is preliminary data.</text>
</comment>
<proteinExistence type="predicted"/>
<name>A0ACB9PLJ2_BAUVA</name>
<protein>
    <submittedName>
        <fullName evidence="1">Uncharacterized protein</fullName>
    </submittedName>
</protein>
<reference evidence="1 2" key="1">
    <citation type="journal article" date="2022" name="DNA Res.">
        <title>Chromosomal-level genome assembly of the orchid tree Bauhinia variegata (Leguminosae; Cercidoideae) supports the allotetraploid origin hypothesis of Bauhinia.</title>
        <authorList>
            <person name="Zhong Y."/>
            <person name="Chen Y."/>
            <person name="Zheng D."/>
            <person name="Pang J."/>
            <person name="Liu Y."/>
            <person name="Luo S."/>
            <person name="Meng S."/>
            <person name="Qian L."/>
            <person name="Wei D."/>
            <person name="Dai S."/>
            <person name="Zhou R."/>
        </authorList>
    </citation>
    <scope>NUCLEOTIDE SEQUENCE [LARGE SCALE GENOMIC DNA]</scope>
    <source>
        <strain evidence="1">BV-YZ2020</strain>
    </source>
</reference>
<evidence type="ECO:0000313" key="2">
    <source>
        <dbReference type="Proteomes" id="UP000828941"/>
    </source>
</evidence>
<gene>
    <name evidence="1" type="ORF">L6164_010269</name>
</gene>
<organism evidence="1 2">
    <name type="scientific">Bauhinia variegata</name>
    <name type="common">Purple orchid tree</name>
    <name type="synonym">Phanera variegata</name>
    <dbReference type="NCBI Taxonomy" id="167791"/>
    <lineage>
        <taxon>Eukaryota</taxon>
        <taxon>Viridiplantae</taxon>
        <taxon>Streptophyta</taxon>
        <taxon>Embryophyta</taxon>
        <taxon>Tracheophyta</taxon>
        <taxon>Spermatophyta</taxon>
        <taxon>Magnoliopsida</taxon>
        <taxon>eudicotyledons</taxon>
        <taxon>Gunneridae</taxon>
        <taxon>Pentapetalae</taxon>
        <taxon>rosids</taxon>
        <taxon>fabids</taxon>
        <taxon>Fabales</taxon>
        <taxon>Fabaceae</taxon>
        <taxon>Cercidoideae</taxon>
        <taxon>Cercideae</taxon>
        <taxon>Bauhiniinae</taxon>
        <taxon>Bauhinia</taxon>
    </lineage>
</organism>
<dbReference type="Proteomes" id="UP000828941">
    <property type="component" value="Chromosome 4"/>
</dbReference>
<evidence type="ECO:0000313" key="1">
    <source>
        <dbReference type="EMBL" id="KAI4349709.1"/>
    </source>
</evidence>